<accession>A0ABD0YD65</accession>
<dbReference type="EMBL" id="JBFDAA010000009">
    <property type="protein sequence ID" value="KAL1129250.1"/>
    <property type="molecule type" value="Genomic_DNA"/>
</dbReference>
<evidence type="ECO:0000313" key="1">
    <source>
        <dbReference type="EMBL" id="KAL1129250.1"/>
    </source>
</evidence>
<dbReference type="Proteomes" id="UP001558652">
    <property type="component" value="Unassembled WGS sequence"/>
</dbReference>
<dbReference type="AlphaFoldDB" id="A0ABD0YD65"/>
<name>A0ABD0YD65_9HEMI</name>
<comment type="caution">
    <text evidence="1">The sequence shown here is derived from an EMBL/GenBank/DDBJ whole genome shotgun (WGS) entry which is preliminary data.</text>
</comment>
<organism evidence="1 2">
    <name type="scientific">Ranatra chinensis</name>
    <dbReference type="NCBI Taxonomy" id="642074"/>
    <lineage>
        <taxon>Eukaryota</taxon>
        <taxon>Metazoa</taxon>
        <taxon>Ecdysozoa</taxon>
        <taxon>Arthropoda</taxon>
        <taxon>Hexapoda</taxon>
        <taxon>Insecta</taxon>
        <taxon>Pterygota</taxon>
        <taxon>Neoptera</taxon>
        <taxon>Paraneoptera</taxon>
        <taxon>Hemiptera</taxon>
        <taxon>Heteroptera</taxon>
        <taxon>Panheteroptera</taxon>
        <taxon>Nepomorpha</taxon>
        <taxon>Nepidae</taxon>
        <taxon>Ranatrinae</taxon>
        <taxon>Ranatra</taxon>
    </lineage>
</organism>
<proteinExistence type="predicted"/>
<sequence length="404" mass="44242">MSVFDEGIKKLVPRPRKCIGVDGDNFEKWTRIFEHAQLSCALCRGVDRSNDVIAPAFHPSGVKDTGSALWYRGKLPMTRIEYGIAHIQRKLCTNSIGLVESVSYKPPNNSFFGSAWSSGVDCVVKEEASDVSLPTSEAFSSAVGQPAKAVIRKVARGFRPINDGAAWRPIVIVTVHLTRRRISKNPNDVARYFVFKSGDPLFFTNANADQLYFTEVIADPVHYTVASVDPLYYTVASADPVHYTVASVDPLYYTVASANPVHYIEASADPLYFTVASANPLYFTVASAERLYYTEASADPLYFTVASADPLYYTVASADPVHYTVASVDPLYYTVASADPVHYTEASADPVYYTVASVDPLYYTVASADPVHYTEASADPVYYTVASADPVYYTEASVDPDALT</sequence>
<reference evidence="1 2" key="1">
    <citation type="submission" date="2024-07" db="EMBL/GenBank/DDBJ databases">
        <title>Chromosome-level genome assembly of the water stick insect Ranatra chinensis (Heteroptera: Nepidae).</title>
        <authorList>
            <person name="Liu X."/>
        </authorList>
    </citation>
    <scope>NUCLEOTIDE SEQUENCE [LARGE SCALE GENOMIC DNA]</scope>
    <source>
        <strain evidence="1">Cailab_2021Rc</strain>
        <tissue evidence="1">Muscle</tissue>
    </source>
</reference>
<gene>
    <name evidence="1" type="ORF">AAG570_013779</name>
</gene>
<protein>
    <submittedName>
        <fullName evidence="1">Uncharacterized protein</fullName>
    </submittedName>
</protein>
<keyword evidence="2" id="KW-1185">Reference proteome</keyword>
<evidence type="ECO:0000313" key="2">
    <source>
        <dbReference type="Proteomes" id="UP001558652"/>
    </source>
</evidence>